<keyword evidence="4" id="KW-0132">Cell division</keyword>
<dbReference type="GO" id="GO:0051301">
    <property type="term" value="P:cell division"/>
    <property type="evidence" value="ECO:0007669"/>
    <property type="project" value="UniProtKB-KW"/>
</dbReference>
<dbReference type="STRING" id="1555241.A0A4P9X2J0"/>
<keyword evidence="8 12" id="KW-0175">Coiled coil</keyword>
<feature type="region of interest" description="Disordered" evidence="13">
    <location>
        <begin position="692"/>
        <end position="727"/>
    </location>
</feature>
<dbReference type="PIRSF" id="PIRSF005719">
    <property type="entry name" value="SMC"/>
    <property type="match status" value="1"/>
</dbReference>
<evidence type="ECO:0000313" key="15">
    <source>
        <dbReference type="EMBL" id="RKO98516.1"/>
    </source>
</evidence>
<evidence type="ECO:0000256" key="9">
    <source>
        <dbReference type="ARBA" id="ARBA00023067"/>
    </source>
</evidence>
<feature type="coiled-coil region" evidence="12">
    <location>
        <begin position="735"/>
        <end position="769"/>
    </location>
</feature>
<dbReference type="Pfam" id="PF02463">
    <property type="entry name" value="SMC_N"/>
    <property type="match status" value="1"/>
</dbReference>
<dbReference type="OrthoDB" id="5575062at2759"/>
<dbReference type="Gene3D" id="3.40.50.300">
    <property type="entry name" value="P-loop containing nucleotide triphosphate hydrolases"/>
    <property type="match status" value="2"/>
</dbReference>
<dbReference type="InterPro" id="IPR027417">
    <property type="entry name" value="P-loop_NTPase"/>
</dbReference>
<keyword evidence="6" id="KW-0498">Mitosis</keyword>
<dbReference type="Gene3D" id="3.30.70.1620">
    <property type="match status" value="1"/>
</dbReference>
<dbReference type="PANTHER" id="PTHR18937:SF172">
    <property type="entry name" value="STRUCTURAL MAINTENANCE OF CHROMOSOMES PROTEIN"/>
    <property type="match status" value="1"/>
</dbReference>
<evidence type="ECO:0000256" key="2">
    <source>
        <dbReference type="ARBA" id="ARBA00006005"/>
    </source>
</evidence>
<dbReference type="PANTHER" id="PTHR18937">
    <property type="entry name" value="STRUCTURAL MAINTENANCE OF CHROMOSOMES SMC FAMILY MEMBER"/>
    <property type="match status" value="1"/>
</dbReference>
<keyword evidence="16" id="KW-1185">Reference proteome</keyword>
<evidence type="ECO:0000259" key="14">
    <source>
        <dbReference type="SMART" id="SM00968"/>
    </source>
</evidence>
<protein>
    <recommendedName>
        <fullName evidence="3">Structural maintenance of chromosomes protein 4</fullName>
    </recommendedName>
</protein>
<evidence type="ECO:0000256" key="13">
    <source>
        <dbReference type="SAM" id="MobiDB-lite"/>
    </source>
</evidence>
<keyword evidence="5" id="KW-0547">Nucleotide-binding</keyword>
<feature type="coiled-coil region" evidence="12">
    <location>
        <begin position="375"/>
        <end position="413"/>
    </location>
</feature>
<dbReference type="InterPro" id="IPR024704">
    <property type="entry name" value="SMC"/>
</dbReference>
<evidence type="ECO:0000256" key="12">
    <source>
        <dbReference type="SAM" id="Coils"/>
    </source>
</evidence>
<evidence type="ECO:0000256" key="5">
    <source>
        <dbReference type="ARBA" id="ARBA00022741"/>
    </source>
</evidence>
<dbReference type="GO" id="GO:0005524">
    <property type="term" value="F:ATP binding"/>
    <property type="evidence" value="ECO:0007669"/>
    <property type="project" value="UniProtKB-KW"/>
</dbReference>
<feature type="compositionally biased region" description="Low complexity" evidence="13">
    <location>
        <begin position="1022"/>
        <end position="1032"/>
    </location>
</feature>
<evidence type="ECO:0000256" key="10">
    <source>
        <dbReference type="ARBA" id="ARBA00023242"/>
    </source>
</evidence>
<keyword evidence="11" id="KW-0131">Cell cycle</keyword>
<feature type="region of interest" description="Disordered" evidence="13">
    <location>
        <begin position="790"/>
        <end position="825"/>
    </location>
</feature>
<keyword evidence="10" id="KW-0539">Nucleus</keyword>
<keyword evidence="7" id="KW-0067">ATP-binding</keyword>
<dbReference type="Pfam" id="PF06470">
    <property type="entry name" value="SMC_hinge"/>
    <property type="match status" value="1"/>
</dbReference>
<dbReference type="FunFam" id="3.40.50.300:FF:000481">
    <property type="entry name" value="Structural maintenance of chromosomes 4"/>
    <property type="match status" value="1"/>
</dbReference>
<dbReference type="GO" id="GO:0005634">
    <property type="term" value="C:nucleus"/>
    <property type="evidence" value="ECO:0007669"/>
    <property type="project" value="UniProtKB-SubCell"/>
</dbReference>
<evidence type="ECO:0000256" key="6">
    <source>
        <dbReference type="ARBA" id="ARBA00022776"/>
    </source>
</evidence>
<sequence length="1277" mass="139981">APVADMPEHAAQRLVISKMVLHNFKSYAGAVEIGPFHKSFTSIVGPNGSGKSNVIDALLFVFGFKSRKLRQSKLSDLIHKSVDHLHLASCRVDIHFCEIIDREGDGADADAFDVVAGTQLVISRSVERAFLAKVADKSVYKINDRTSSFTEVTTLLRAKGVDLDHKRFLILQGEVDSIALMKPKGVDENDDGLLEYLEDIIGTSEYKAQIAASQEALEAAQERRGEQLNVLKVAERERQSMAPAFRDAMRMVRAENALVRTRNQYYQFSIIASERERDRIQHELATLKAQDADDAAQLAQFQAQSHALVEALQAKEHALAALHAELAATRQALEVVDRDDIAQEETWKHMQRKLKKLGDAVAKDTHAQADNTTRVTNLQGDRDRLHDQADALKERLATEEAALNAIRETLQQRTAPIQAEIEKHQADLVPWAAKKDAVRGKMAVLTSRIQLIADTLQERERATEQLAEQRDALQQALERKEAEGAELEARVARLSEEQAALEQAQSERLQAIATTREQLKTVTAQCMESRHVLQGSQSRSHVHRALRMESVQGRIAGICGRLGDLGSVETAYDVAVTTACGSLDNIVVDTVESAQACLRFLKQNNVGRATFTCLDKLSSANMQPIPTPENVPRLFDLIEPLDARYRPAFYQAFKNTLLAQDLAQANRIAFGGRQRFRVVTLAGQLIDASGTMSGGGGRISRGGMTLRDAGARARGSGGSGPASVASTATVTPEQVLAMEQERDQLQERLAQLEHAQREAVSALTRLRRERPAVETRLDKVRMDVAYHAKQAADDAGRGRGAAASDGTPANAEAQQAQQHMAEHAQHEQELAELDAATTQIETAIADLQAQVLSIGGIDFRTKKAQVETSRDELALVRTRATKVAAELAVREKTAVKLADALAAKRAELAALEAERDAVAARREATAADAARLRAQQTQQTHAAALLEDAIAERRAQAEAADAAMAEIRARVAQAASRRAALAHAQDDADRKIQTCRESLAALQLVPVDPALEDEALPGAPAAAASMAVPATPSGRSRRNTVSTPGRRRRDVATDASDSDDAGDTRDERHMARLAALMKEKGRPNLSVLEDWKELTAKFMARKAALDETTALRDTCQQTLETLSRTRLDAFMRGFNIISAKLKEMYQLITLGGNAELELVDSLDPFSEGILFSVMPPKKSWKNISNLSGGEKTLSSLALVFALHKYRPTPLYVMDEIDAALDFRNVSIVANYIKARTRLGQFIVISLRNDMFELADRLVGIYKTNNTTKSVTIDPRQI</sequence>
<dbReference type="InterPro" id="IPR003395">
    <property type="entry name" value="RecF/RecN/SMC_N"/>
</dbReference>
<accession>A0A4P9X2J0</accession>
<dbReference type="SUPFAM" id="SSF52540">
    <property type="entry name" value="P-loop containing nucleoside triphosphate hydrolases"/>
    <property type="match status" value="1"/>
</dbReference>
<feature type="coiled-coil region" evidence="12">
    <location>
        <begin position="452"/>
        <end position="514"/>
    </location>
</feature>
<dbReference type="InterPro" id="IPR010935">
    <property type="entry name" value="SMC_hinge"/>
</dbReference>
<feature type="non-terminal residue" evidence="15">
    <location>
        <position position="1"/>
    </location>
</feature>
<dbReference type="GO" id="GO:0007076">
    <property type="term" value="P:mitotic chromosome condensation"/>
    <property type="evidence" value="ECO:0007669"/>
    <property type="project" value="TreeGrafter"/>
</dbReference>
<evidence type="ECO:0000256" key="11">
    <source>
        <dbReference type="ARBA" id="ARBA00023306"/>
    </source>
</evidence>
<evidence type="ECO:0000256" key="7">
    <source>
        <dbReference type="ARBA" id="ARBA00022840"/>
    </source>
</evidence>
<comment type="similarity">
    <text evidence="2">Belongs to the SMC family. SMC4 subfamily.</text>
</comment>
<feature type="coiled-coil region" evidence="12">
    <location>
        <begin position="894"/>
        <end position="923"/>
    </location>
</feature>
<feature type="coiled-coil region" evidence="12">
    <location>
        <begin position="270"/>
        <end position="332"/>
    </location>
</feature>
<organism evidence="15 16">
    <name type="scientific">Caulochytrium protostelioides</name>
    <dbReference type="NCBI Taxonomy" id="1555241"/>
    <lineage>
        <taxon>Eukaryota</taxon>
        <taxon>Fungi</taxon>
        <taxon>Fungi incertae sedis</taxon>
        <taxon>Chytridiomycota</taxon>
        <taxon>Chytridiomycota incertae sedis</taxon>
        <taxon>Chytridiomycetes</taxon>
        <taxon>Caulochytriales</taxon>
        <taxon>Caulochytriaceae</taxon>
        <taxon>Caulochytrium</taxon>
    </lineage>
</organism>
<dbReference type="Gene3D" id="1.20.1060.20">
    <property type="match status" value="1"/>
</dbReference>
<proteinExistence type="inferred from homology"/>
<evidence type="ECO:0000256" key="4">
    <source>
        <dbReference type="ARBA" id="ARBA00022618"/>
    </source>
</evidence>
<feature type="coiled-coil region" evidence="12">
    <location>
        <begin position="203"/>
        <end position="237"/>
    </location>
</feature>
<evidence type="ECO:0000256" key="8">
    <source>
        <dbReference type="ARBA" id="ARBA00023054"/>
    </source>
</evidence>
<reference evidence="16" key="1">
    <citation type="journal article" date="2018" name="Nat. Microbiol.">
        <title>Leveraging single-cell genomics to expand the fungal tree of life.</title>
        <authorList>
            <person name="Ahrendt S.R."/>
            <person name="Quandt C.A."/>
            <person name="Ciobanu D."/>
            <person name="Clum A."/>
            <person name="Salamov A."/>
            <person name="Andreopoulos B."/>
            <person name="Cheng J.F."/>
            <person name="Woyke T."/>
            <person name="Pelin A."/>
            <person name="Henrissat B."/>
            <person name="Reynolds N.K."/>
            <person name="Benny G.L."/>
            <person name="Smith M.E."/>
            <person name="James T.Y."/>
            <person name="Grigoriev I.V."/>
        </authorList>
    </citation>
    <scope>NUCLEOTIDE SEQUENCE [LARGE SCALE GENOMIC DNA]</scope>
    <source>
        <strain evidence="16">ATCC 52028</strain>
    </source>
</reference>
<evidence type="ECO:0000313" key="16">
    <source>
        <dbReference type="Proteomes" id="UP000274922"/>
    </source>
</evidence>
<evidence type="ECO:0000256" key="1">
    <source>
        <dbReference type="ARBA" id="ARBA00004123"/>
    </source>
</evidence>
<evidence type="ECO:0000256" key="3">
    <source>
        <dbReference type="ARBA" id="ARBA00018693"/>
    </source>
</evidence>
<feature type="region of interest" description="Disordered" evidence="13">
    <location>
        <begin position="1022"/>
        <end position="1066"/>
    </location>
</feature>
<dbReference type="AlphaFoldDB" id="A0A4P9X2J0"/>
<dbReference type="EMBL" id="ML014414">
    <property type="protein sequence ID" value="RKO98516.1"/>
    <property type="molecule type" value="Genomic_DNA"/>
</dbReference>
<dbReference type="Proteomes" id="UP000274922">
    <property type="component" value="Unassembled WGS sequence"/>
</dbReference>
<dbReference type="GO" id="GO:0016887">
    <property type="term" value="F:ATP hydrolysis activity"/>
    <property type="evidence" value="ECO:0007669"/>
    <property type="project" value="InterPro"/>
</dbReference>
<dbReference type="InterPro" id="IPR036277">
    <property type="entry name" value="SMC_hinge_sf"/>
</dbReference>
<name>A0A4P9X2J0_9FUNG</name>
<gene>
    <name evidence="15" type="ORF">CXG81DRAFT_526</name>
</gene>
<feature type="domain" description="SMC hinge" evidence="14">
    <location>
        <begin position="556"/>
        <end position="669"/>
    </location>
</feature>
<dbReference type="GO" id="GO:0000796">
    <property type="term" value="C:condensin complex"/>
    <property type="evidence" value="ECO:0007669"/>
    <property type="project" value="TreeGrafter"/>
</dbReference>
<feature type="non-terminal residue" evidence="15">
    <location>
        <position position="1277"/>
    </location>
</feature>
<dbReference type="SUPFAM" id="SSF75553">
    <property type="entry name" value="Smc hinge domain"/>
    <property type="match status" value="1"/>
</dbReference>
<comment type="subcellular location">
    <subcellularLocation>
        <location evidence="1">Nucleus</location>
    </subcellularLocation>
</comment>
<dbReference type="SMART" id="SM00968">
    <property type="entry name" value="SMC_hinge"/>
    <property type="match status" value="1"/>
</dbReference>
<keyword evidence="9" id="KW-0226">DNA condensation</keyword>